<gene>
    <name evidence="4" type="ORF">G6047_09480</name>
</gene>
<dbReference type="Proteomes" id="UP000712080">
    <property type="component" value="Unassembled WGS sequence"/>
</dbReference>
<evidence type="ECO:0000313" key="5">
    <source>
        <dbReference type="Proteomes" id="UP000712080"/>
    </source>
</evidence>
<sequence>MKKALLFLAMIMTGMSFGQVTIGSGTAVDSNAGLSTPISNWYASSLAQMIYLASEINTSGNLTSIEFKLNGTTALTNSNDMISVWVGHSTKSAYTPTISASGADWVSVADHTQVLANGSLTQTGSTVKFTFSQPFAYNGTDNLVITVDANEPGDDGSGILFLQGASNPAVKCIMIRTDQAADNADPLNPPLNYTGGFAAESVQAKTTRPIITLNFEDLAVSNVTSENKISLYPNPVVNELFIDAPSNVQSAEIYSLSGQKIKAGLLSGNKINTSDLASGTYVLQMKFEDGSAGTKKFSKQ</sequence>
<reference evidence="4" key="1">
    <citation type="submission" date="2020-02" db="EMBL/GenBank/DDBJ databases">
        <title>Flavobacterium sp. genome.</title>
        <authorList>
            <person name="Jung H.S."/>
            <person name="Baek J.H."/>
            <person name="Jeon C.O."/>
        </authorList>
    </citation>
    <scope>NUCLEOTIDE SEQUENCE</scope>
    <source>
        <strain evidence="4">SE-s28</strain>
    </source>
</reference>
<dbReference type="NCBIfam" id="TIGR04183">
    <property type="entry name" value="Por_Secre_tail"/>
    <property type="match status" value="1"/>
</dbReference>
<dbReference type="AlphaFoldDB" id="A0A972FLL5"/>
<evidence type="ECO:0000313" key="4">
    <source>
        <dbReference type="EMBL" id="NMH28261.1"/>
    </source>
</evidence>
<dbReference type="InterPro" id="IPR026444">
    <property type="entry name" value="Secre_tail"/>
</dbReference>
<keyword evidence="5" id="KW-1185">Reference proteome</keyword>
<evidence type="ECO:0000256" key="1">
    <source>
        <dbReference type="ARBA" id="ARBA00022729"/>
    </source>
</evidence>
<comment type="caution">
    <text evidence="4">The sequence shown here is derived from an EMBL/GenBank/DDBJ whole genome shotgun (WGS) entry which is preliminary data.</text>
</comment>
<evidence type="ECO:0000256" key="2">
    <source>
        <dbReference type="SAM" id="SignalP"/>
    </source>
</evidence>
<organism evidence="4 5">
    <name type="scientific">Flavobacterium silvaticum</name>
    <dbReference type="NCBI Taxonomy" id="1852020"/>
    <lineage>
        <taxon>Bacteria</taxon>
        <taxon>Pseudomonadati</taxon>
        <taxon>Bacteroidota</taxon>
        <taxon>Flavobacteriia</taxon>
        <taxon>Flavobacteriales</taxon>
        <taxon>Flavobacteriaceae</taxon>
        <taxon>Flavobacterium</taxon>
    </lineage>
</organism>
<name>A0A972FLL5_9FLAO</name>
<feature type="chain" id="PRO_5036833309" evidence="2">
    <location>
        <begin position="19"/>
        <end position="300"/>
    </location>
</feature>
<keyword evidence="1 2" id="KW-0732">Signal</keyword>
<dbReference type="Pfam" id="PF18962">
    <property type="entry name" value="Por_Secre_tail"/>
    <property type="match status" value="1"/>
</dbReference>
<accession>A0A972FLL5</accession>
<proteinExistence type="predicted"/>
<evidence type="ECO:0000259" key="3">
    <source>
        <dbReference type="Pfam" id="PF18962"/>
    </source>
</evidence>
<protein>
    <submittedName>
        <fullName evidence="4">T9SS type A sorting domain-containing protein</fullName>
    </submittedName>
</protein>
<dbReference type="EMBL" id="JAAMPU010000105">
    <property type="protein sequence ID" value="NMH28261.1"/>
    <property type="molecule type" value="Genomic_DNA"/>
</dbReference>
<feature type="domain" description="Secretion system C-terminal sorting" evidence="3">
    <location>
        <begin position="231"/>
        <end position="296"/>
    </location>
</feature>
<feature type="signal peptide" evidence="2">
    <location>
        <begin position="1"/>
        <end position="18"/>
    </location>
</feature>
<dbReference type="RefSeq" id="WP_169527373.1">
    <property type="nucleotide sequence ID" value="NZ_JAAMPU010000105.1"/>
</dbReference>